<feature type="transmembrane region" description="Helical" evidence="2">
    <location>
        <begin position="98"/>
        <end position="115"/>
    </location>
</feature>
<gene>
    <name evidence="4" type="ORF">GCM10007964_37010</name>
</gene>
<evidence type="ECO:0000259" key="3">
    <source>
        <dbReference type="Pfam" id="PF01757"/>
    </source>
</evidence>
<comment type="caution">
    <text evidence="4">The sequence shown here is derived from an EMBL/GenBank/DDBJ whole genome shotgun (WGS) entry which is preliminary data.</text>
</comment>
<keyword evidence="5" id="KW-1185">Reference proteome</keyword>
<name>A0A917R5Z7_9ACTN</name>
<keyword evidence="2" id="KW-0472">Membrane</keyword>
<evidence type="ECO:0000313" key="5">
    <source>
        <dbReference type="Proteomes" id="UP000645217"/>
    </source>
</evidence>
<feature type="transmembrane region" description="Helical" evidence="2">
    <location>
        <begin position="267"/>
        <end position="288"/>
    </location>
</feature>
<dbReference type="Pfam" id="PF01757">
    <property type="entry name" value="Acyl_transf_3"/>
    <property type="match status" value="1"/>
</dbReference>
<dbReference type="EMBL" id="BMNT01000019">
    <property type="protein sequence ID" value="GGK90973.1"/>
    <property type="molecule type" value="Genomic_DNA"/>
</dbReference>
<keyword evidence="2" id="KW-0812">Transmembrane</keyword>
<dbReference type="PANTHER" id="PTHR23028">
    <property type="entry name" value="ACETYLTRANSFERASE"/>
    <property type="match status" value="1"/>
</dbReference>
<dbReference type="RefSeq" id="WP_203968673.1">
    <property type="nucleotide sequence ID" value="NZ_BMNT01000019.1"/>
</dbReference>
<dbReference type="Proteomes" id="UP000645217">
    <property type="component" value="Unassembled WGS sequence"/>
</dbReference>
<dbReference type="GO" id="GO:0016747">
    <property type="term" value="F:acyltransferase activity, transferring groups other than amino-acyl groups"/>
    <property type="evidence" value="ECO:0007669"/>
    <property type="project" value="InterPro"/>
</dbReference>
<proteinExistence type="predicted"/>
<feature type="domain" description="Acyltransferase 3" evidence="3">
    <location>
        <begin position="21"/>
        <end position="358"/>
    </location>
</feature>
<organism evidence="4 5">
    <name type="scientific">Sphaerisporangium melleum</name>
    <dbReference type="NCBI Taxonomy" id="321316"/>
    <lineage>
        <taxon>Bacteria</taxon>
        <taxon>Bacillati</taxon>
        <taxon>Actinomycetota</taxon>
        <taxon>Actinomycetes</taxon>
        <taxon>Streptosporangiales</taxon>
        <taxon>Streptosporangiaceae</taxon>
        <taxon>Sphaerisporangium</taxon>
    </lineage>
</organism>
<keyword evidence="2" id="KW-1133">Transmembrane helix</keyword>
<feature type="transmembrane region" description="Helical" evidence="2">
    <location>
        <begin position="177"/>
        <end position="195"/>
    </location>
</feature>
<dbReference type="AlphaFoldDB" id="A0A917R5Z7"/>
<accession>A0A917R5Z7</accession>
<dbReference type="PANTHER" id="PTHR23028:SF53">
    <property type="entry name" value="ACYL_TRANSF_3 DOMAIN-CONTAINING PROTEIN"/>
    <property type="match status" value="1"/>
</dbReference>
<feature type="transmembrane region" description="Helical" evidence="2">
    <location>
        <begin position="215"/>
        <end position="237"/>
    </location>
</feature>
<feature type="transmembrane region" description="Helical" evidence="2">
    <location>
        <begin position="122"/>
        <end position="141"/>
    </location>
</feature>
<evidence type="ECO:0000313" key="4">
    <source>
        <dbReference type="EMBL" id="GGK90973.1"/>
    </source>
</evidence>
<protein>
    <submittedName>
        <fullName evidence="4">Acyltransferase</fullName>
    </submittedName>
</protein>
<feature type="transmembrane region" description="Helical" evidence="2">
    <location>
        <begin position="309"/>
        <end position="328"/>
    </location>
</feature>
<feature type="region of interest" description="Disordered" evidence="1">
    <location>
        <begin position="375"/>
        <end position="407"/>
    </location>
</feature>
<feature type="transmembrane region" description="Helical" evidence="2">
    <location>
        <begin position="57"/>
        <end position="78"/>
    </location>
</feature>
<feature type="transmembrane region" description="Helical" evidence="2">
    <location>
        <begin position="147"/>
        <end position="165"/>
    </location>
</feature>
<dbReference type="InterPro" id="IPR050879">
    <property type="entry name" value="Acyltransferase_3"/>
</dbReference>
<dbReference type="GO" id="GO:0016020">
    <property type="term" value="C:membrane"/>
    <property type="evidence" value="ECO:0007669"/>
    <property type="project" value="TreeGrafter"/>
</dbReference>
<keyword evidence="4" id="KW-0012">Acyltransferase</keyword>
<sequence>MVELSQSVGSRPVALPSRLPSLTGMRFVSAGLVFLTHAIGATLFADQAFAGLYMSTVVQGGWAAVSYFFILSGFVLTYAARSSDTAASFLRRRFFKIYPNYIITLLAALVLVAWVGKQTIDVGVALLHATLLQAYVPVLSIRTALNSPAWSLSCEALFYLCFPLLLRYISRIKAERLWGYAGLTVAAIFAAPFVAKLLPAQPTIPGFPMTELEMWFVMQFPPVRMLEFVFGMILARIVMTGRKIPVGLGGAVAIGILLYAVSSSVPIAFDVVAISVIPLGLIIAAGAVNDSERRTGWLGSKPMVWLGEVSYAFYMWHFLVLIYVRQWFGNPQGWSTWAGFGIMALLVGITLALSWALYSLVEQPIMRRFASTRGGRTAPAVPLPMPPSSSDDLPEKVPADPVPPPGR</sequence>
<feature type="transmembrane region" description="Helical" evidence="2">
    <location>
        <begin position="244"/>
        <end position="261"/>
    </location>
</feature>
<reference evidence="4" key="2">
    <citation type="submission" date="2020-09" db="EMBL/GenBank/DDBJ databases">
        <authorList>
            <person name="Sun Q."/>
            <person name="Ohkuma M."/>
        </authorList>
    </citation>
    <scope>NUCLEOTIDE SEQUENCE</scope>
    <source>
        <strain evidence="4">JCM 13064</strain>
    </source>
</reference>
<reference evidence="4" key="1">
    <citation type="journal article" date="2014" name="Int. J. Syst. Evol. Microbiol.">
        <title>Complete genome sequence of Corynebacterium casei LMG S-19264T (=DSM 44701T), isolated from a smear-ripened cheese.</title>
        <authorList>
            <consortium name="US DOE Joint Genome Institute (JGI-PGF)"/>
            <person name="Walter F."/>
            <person name="Albersmeier A."/>
            <person name="Kalinowski J."/>
            <person name="Ruckert C."/>
        </authorList>
    </citation>
    <scope>NUCLEOTIDE SEQUENCE</scope>
    <source>
        <strain evidence="4">JCM 13064</strain>
    </source>
</reference>
<evidence type="ECO:0000256" key="2">
    <source>
        <dbReference type="SAM" id="Phobius"/>
    </source>
</evidence>
<dbReference type="InterPro" id="IPR002656">
    <property type="entry name" value="Acyl_transf_3_dom"/>
</dbReference>
<keyword evidence="4" id="KW-0808">Transferase</keyword>
<evidence type="ECO:0000256" key="1">
    <source>
        <dbReference type="SAM" id="MobiDB-lite"/>
    </source>
</evidence>
<dbReference type="GO" id="GO:0000271">
    <property type="term" value="P:polysaccharide biosynthetic process"/>
    <property type="evidence" value="ECO:0007669"/>
    <property type="project" value="TreeGrafter"/>
</dbReference>
<feature type="transmembrane region" description="Helical" evidence="2">
    <location>
        <begin position="27"/>
        <end position="45"/>
    </location>
</feature>
<feature type="transmembrane region" description="Helical" evidence="2">
    <location>
        <begin position="334"/>
        <end position="358"/>
    </location>
</feature>